<dbReference type="Gene3D" id="2.160.20.80">
    <property type="entry name" value="E3 ubiquitin-protein ligase SopA"/>
    <property type="match status" value="1"/>
</dbReference>
<organism evidence="1 2">
    <name type="scientific">Micromonospora pisi</name>
    <dbReference type="NCBI Taxonomy" id="589240"/>
    <lineage>
        <taxon>Bacteria</taxon>
        <taxon>Bacillati</taxon>
        <taxon>Actinomycetota</taxon>
        <taxon>Actinomycetes</taxon>
        <taxon>Micromonosporales</taxon>
        <taxon>Micromonosporaceae</taxon>
        <taxon>Micromonospora</taxon>
    </lineage>
</organism>
<dbReference type="AlphaFoldDB" id="A0A495JMS2"/>
<evidence type="ECO:0000313" key="1">
    <source>
        <dbReference type="EMBL" id="RKR89955.1"/>
    </source>
</evidence>
<name>A0A495JMS2_9ACTN</name>
<dbReference type="EMBL" id="RBKT01000001">
    <property type="protein sequence ID" value="RKR89955.1"/>
    <property type="molecule type" value="Genomic_DNA"/>
</dbReference>
<dbReference type="Proteomes" id="UP000277671">
    <property type="component" value="Unassembled WGS sequence"/>
</dbReference>
<evidence type="ECO:0008006" key="3">
    <source>
        <dbReference type="Google" id="ProtNLM"/>
    </source>
</evidence>
<keyword evidence="2" id="KW-1185">Reference proteome</keyword>
<proteinExistence type="predicted"/>
<comment type="caution">
    <text evidence="1">The sequence shown here is derived from an EMBL/GenBank/DDBJ whole genome shotgun (WGS) entry which is preliminary data.</text>
</comment>
<protein>
    <recommendedName>
        <fullName evidence="3">Pentapeptide repeat protein</fullName>
    </recommendedName>
</protein>
<accession>A0A495JMS2</accession>
<reference evidence="1 2" key="1">
    <citation type="submission" date="2018-10" db="EMBL/GenBank/DDBJ databases">
        <title>Sequencing the genomes of 1000 actinobacteria strains.</title>
        <authorList>
            <person name="Klenk H.-P."/>
        </authorList>
    </citation>
    <scope>NUCLEOTIDE SEQUENCE [LARGE SCALE GENOMIC DNA]</scope>
    <source>
        <strain evidence="1 2">DSM 45175</strain>
    </source>
</reference>
<sequence length="428" mass="46685">MWVNTLVGSGWIPLAGVLAAMCKSLSMGMLRRGAPAAQGDATVRGSLLRQVVGGLVLAVLVAIISTISLWLLLGGPKIATAGTALNAIEVYSGLRISLAVVAGLGAVVALVVAYRRQRYNEAQHLLSQVSDTRDAVRLFGERFQSASGQIGSAEPAVRLAGVYGLLNLANDWKSGRQMCVDVLCGYLRMPFEISPADAELVYSMVYVGKNRAQPIVSADVLVSDNETRREFQVRLAIQRTLVAHLRNPSKKHEYDEEVLEFWPDIRLDLFGAVLCNFDVEGCDVAWADFRRARFLGDAKFWRFTVIHEAKFQWAVFFGGAAFSGAAFGGHANFCDVKFMRKASFLGVKFGVDGEFNRAVFEDEVNFKSTGFGAGAWFPGARFMGAASFKSSQAVDGHHLANAEVEERAGWHDWPSGFEVVSGRIRETT</sequence>
<gene>
    <name evidence="1" type="ORF">BDK92_4319</name>
</gene>
<evidence type="ECO:0000313" key="2">
    <source>
        <dbReference type="Proteomes" id="UP000277671"/>
    </source>
</evidence>